<reference evidence="3" key="1">
    <citation type="journal article" date="2019" name="Int. J. Syst. Evol. Microbiol.">
        <title>The Global Catalogue of Microorganisms (GCM) 10K type strain sequencing project: providing services to taxonomists for standard genome sequencing and annotation.</title>
        <authorList>
            <consortium name="The Broad Institute Genomics Platform"/>
            <consortium name="The Broad Institute Genome Sequencing Center for Infectious Disease"/>
            <person name="Wu L."/>
            <person name="Ma J."/>
        </authorList>
    </citation>
    <scope>NUCLEOTIDE SEQUENCE [LARGE SCALE GENOMIC DNA]</scope>
    <source>
        <strain evidence="3">CCUG 55328</strain>
    </source>
</reference>
<sequence>MAPDRAVTDRNGDQMQQEVLATVSATGARRVMAITVLVLLGGVLVYIALAQPPQALGWQLIMLGVGCGVLVLAERMRRAEVTVLELTREALREKGGAVLVRMDQIATVNRGVFAFKPSNGFVIITHAPQPLQWNPGLWWRVGRRIGVGGVAPAVQAKYMADVMQAILTEGADSQP</sequence>
<evidence type="ECO:0000313" key="2">
    <source>
        <dbReference type="EMBL" id="MFD1193421.1"/>
    </source>
</evidence>
<organism evidence="2 3">
    <name type="scientific">Seohaeicola saemankumensis</name>
    <dbReference type="NCBI Taxonomy" id="481181"/>
    <lineage>
        <taxon>Bacteria</taxon>
        <taxon>Pseudomonadati</taxon>
        <taxon>Pseudomonadota</taxon>
        <taxon>Alphaproteobacteria</taxon>
        <taxon>Rhodobacterales</taxon>
        <taxon>Roseobacteraceae</taxon>
        <taxon>Seohaeicola</taxon>
    </lineage>
</organism>
<protein>
    <submittedName>
        <fullName evidence="2">Uncharacterized protein</fullName>
    </submittedName>
</protein>
<keyword evidence="1" id="KW-0812">Transmembrane</keyword>
<comment type="caution">
    <text evidence="2">The sequence shown here is derived from an EMBL/GenBank/DDBJ whole genome shotgun (WGS) entry which is preliminary data.</text>
</comment>
<accession>A0ABW3TAZ8</accession>
<proteinExistence type="predicted"/>
<name>A0ABW3TAZ8_9RHOB</name>
<evidence type="ECO:0000313" key="3">
    <source>
        <dbReference type="Proteomes" id="UP001597151"/>
    </source>
</evidence>
<evidence type="ECO:0000256" key="1">
    <source>
        <dbReference type="SAM" id="Phobius"/>
    </source>
</evidence>
<dbReference type="Proteomes" id="UP001597151">
    <property type="component" value="Unassembled WGS sequence"/>
</dbReference>
<keyword evidence="3" id="KW-1185">Reference proteome</keyword>
<gene>
    <name evidence="2" type="ORF">ACFQ3C_01900</name>
</gene>
<keyword evidence="1" id="KW-1133">Transmembrane helix</keyword>
<keyword evidence="1" id="KW-0472">Membrane</keyword>
<feature type="transmembrane region" description="Helical" evidence="1">
    <location>
        <begin position="31"/>
        <end position="49"/>
    </location>
</feature>
<feature type="transmembrane region" description="Helical" evidence="1">
    <location>
        <begin position="55"/>
        <end position="73"/>
    </location>
</feature>
<dbReference type="RefSeq" id="WP_380788690.1">
    <property type="nucleotide sequence ID" value="NZ_JBHTKR010000001.1"/>
</dbReference>
<dbReference type="EMBL" id="JBHTKR010000001">
    <property type="protein sequence ID" value="MFD1193421.1"/>
    <property type="molecule type" value="Genomic_DNA"/>
</dbReference>